<organism evidence="14 15">
    <name type="scientific">Magallana gigas</name>
    <name type="common">Pacific oyster</name>
    <name type="synonym">Crassostrea gigas</name>
    <dbReference type="NCBI Taxonomy" id="29159"/>
    <lineage>
        <taxon>Eukaryota</taxon>
        <taxon>Metazoa</taxon>
        <taxon>Spiralia</taxon>
        <taxon>Lophotrochozoa</taxon>
        <taxon>Mollusca</taxon>
        <taxon>Bivalvia</taxon>
        <taxon>Autobranchia</taxon>
        <taxon>Pteriomorphia</taxon>
        <taxon>Ostreida</taxon>
        <taxon>Ostreoidea</taxon>
        <taxon>Ostreidae</taxon>
        <taxon>Magallana</taxon>
    </lineage>
</organism>
<feature type="chain" id="PRO_5036485649" description="DOMON domain-containing protein" evidence="12">
    <location>
        <begin position="29"/>
        <end position="1135"/>
    </location>
</feature>
<keyword evidence="11" id="KW-0325">Glycoprotein</keyword>
<dbReference type="CDD" id="cd09631">
    <property type="entry name" value="DOMON_DOH"/>
    <property type="match status" value="2"/>
</dbReference>
<dbReference type="GO" id="GO:0042421">
    <property type="term" value="P:norepinephrine biosynthetic process"/>
    <property type="evidence" value="ECO:0007669"/>
    <property type="project" value="TreeGrafter"/>
</dbReference>
<dbReference type="InterPro" id="IPR005018">
    <property type="entry name" value="DOMON_domain"/>
</dbReference>
<evidence type="ECO:0000256" key="2">
    <source>
        <dbReference type="ARBA" id="ARBA00004370"/>
    </source>
</evidence>
<proteinExistence type="inferred from homology"/>
<evidence type="ECO:0000256" key="7">
    <source>
        <dbReference type="ARBA" id="ARBA00023008"/>
    </source>
</evidence>
<dbReference type="PROSITE" id="PS50836">
    <property type="entry name" value="DOMON"/>
    <property type="match status" value="2"/>
</dbReference>
<dbReference type="GO" id="GO:0030667">
    <property type="term" value="C:secretory granule membrane"/>
    <property type="evidence" value="ECO:0007669"/>
    <property type="project" value="TreeGrafter"/>
</dbReference>
<evidence type="ECO:0000256" key="12">
    <source>
        <dbReference type="SAM" id="SignalP"/>
    </source>
</evidence>
<keyword evidence="15" id="KW-1185">Reference proteome</keyword>
<sequence length="1135" mass="127834">MVGKWSLLASYLLAAGTINCLPSHSTGARNVPTPSEVFPQHAQLDVIGSFHLYWKTNSTHITFEAHARTRGYVGFGLSPNGDMYPADIVTGWVKHGHVYLQDRHSTGHFEPTVDSSQDWILLHGEENDFGTVIKTIRKLDTCDDDDVKITNDTVRVIFSYSENEPHHERGSLVYHGTHRGAKSLMLLSEPWKVPLPSDVITRDLLNGRFLVPDKDTTYNCKVFDLLNLGKKHHLIKFEPVIQKENVGIVHHILLHKCSGIDRKYIGVEFDCYNSHNHQLKACSNVIVSWAVGGGEFYYPPEAGLPLGESGDSDLLVMETHYNNPNRRNDIVDDSGLRLTLTPTLRQHDAGVLTTGVGVNDLQIVPPFEKEFLSSGFCTSECLNKGLGNNTGGVNIIAILEHGHLLARKIRTRIIRNGTELDPLAVDNNYDFNFQEFRNPPNARKIMSGDALVVECTYDSTQRSTVTYGGFATSDEMCLSFIIYYPKMGLDLCESVPMYNNVPRAQSNGHAVASQFNFTLESDRNKFKMLTSTTKHWAGCNGASLTPQYTHQELPMLIPQTPYVEPPSMCPSVTPPMTSSHPKTAVCGAPLPTEQFDFQESLAADGKYVLFWNVNKTHIIFEVHVETKGYIGFGMSPNGKMYPADVVVGWVKDGVPHFQDRHTVGHSQPIVDASQDWHLLYAREDHCRTVLKMVRKLDTCDDEDFKITDDTVKIIYSYHPHDPSSEASIPYHGTHRGIRSLLLLSKLSPPPLESDAITIDWRNENYHVPANDTTYSCRVFDFSSLQKKHHLIKFEVQVQKGHEVLVHHLVVYKCPGINRNLVNSPNYICNEDSDKTKQPCGKIVAIWAVGGEAFYFPTEAGLPVAEPGDTELYIMETHYNNPELKSGMVDNSGIRFTVTPTLRLHDAGILEVTAPVDTNLVIPPHQSNFVSSVYCNESTVTEFLQEYPNGVNVFGVQQHAHLLGKAIKTRVIHKGVEQKPLADDKYYDFNYQDFRRANRTLRAGDSLILECTYDSTGQTNVTYGGYSTQEEMCIAFIFHYPRTRLFNCQSKPLYKRFHTGPVVGWWSYLAPLTSTFDAIDWTNASVIREFKDSLENDQYFYVYGHDSNQYNYTMMDPKSMYPNVPYTEPPNTQCGV</sequence>
<dbReference type="FunFam" id="2.60.40.1210:FF:000001">
    <property type="entry name" value="Monooxygenase, DBH-like 1, like"/>
    <property type="match status" value="2"/>
</dbReference>
<evidence type="ECO:0000256" key="9">
    <source>
        <dbReference type="ARBA" id="ARBA00023136"/>
    </source>
</evidence>
<dbReference type="GO" id="GO:0005615">
    <property type="term" value="C:extracellular space"/>
    <property type="evidence" value="ECO:0007669"/>
    <property type="project" value="TreeGrafter"/>
</dbReference>
<evidence type="ECO:0000313" key="15">
    <source>
        <dbReference type="Proteomes" id="UP000005408"/>
    </source>
</evidence>
<keyword evidence="7" id="KW-0186">Copper</keyword>
<dbReference type="Gene3D" id="2.60.120.310">
    <property type="entry name" value="Copper type II, ascorbate-dependent monooxygenase, N-terminal domain"/>
    <property type="match status" value="2"/>
</dbReference>
<protein>
    <recommendedName>
        <fullName evidence="13">DOMON domain-containing protein</fullName>
    </recommendedName>
</protein>
<dbReference type="SUPFAM" id="SSF49344">
    <property type="entry name" value="CBD9-like"/>
    <property type="match status" value="2"/>
</dbReference>
<keyword evidence="8" id="KW-0503">Monooxygenase</keyword>
<evidence type="ECO:0000256" key="1">
    <source>
        <dbReference type="ARBA" id="ARBA00001973"/>
    </source>
</evidence>
<dbReference type="FunFam" id="2.60.120.230:FF:000001">
    <property type="entry name" value="Monooxygenase, DBH-like 1"/>
    <property type="match status" value="2"/>
</dbReference>
<evidence type="ECO:0000256" key="10">
    <source>
        <dbReference type="ARBA" id="ARBA00023157"/>
    </source>
</evidence>
<keyword evidence="5 12" id="KW-0732">Signal</keyword>
<dbReference type="InterPro" id="IPR000945">
    <property type="entry name" value="DBH-like"/>
</dbReference>
<keyword evidence="10" id="KW-1015">Disulfide bond</keyword>
<dbReference type="Gene3D" id="2.60.40.1210">
    <property type="entry name" value="Cellobiose dehydrogenase, cytochrome domain"/>
    <property type="match status" value="2"/>
</dbReference>
<dbReference type="Gene3D" id="2.60.120.230">
    <property type="match status" value="2"/>
</dbReference>
<dbReference type="InterPro" id="IPR000323">
    <property type="entry name" value="Cu2_ascorb_mOase_N"/>
</dbReference>
<evidence type="ECO:0000259" key="13">
    <source>
        <dbReference type="PROSITE" id="PS50836"/>
    </source>
</evidence>
<dbReference type="GO" id="GO:0042420">
    <property type="term" value="P:dopamine catabolic process"/>
    <property type="evidence" value="ECO:0007669"/>
    <property type="project" value="TreeGrafter"/>
</dbReference>
<comment type="similarity">
    <text evidence="3">Belongs to the copper type II ascorbate-dependent monooxygenase family.</text>
</comment>
<dbReference type="SMART" id="SM00664">
    <property type="entry name" value="DoH"/>
    <property type="match status" value="2"/>
</dbReference>
<dbReference type="SUPFAM" id="SSF49742">
    <property type="entry name" value="PHM/PNGase F"/>
    <property type="match status" value="4"/>
</dbReference>
<dbReference type="OMA" id="ANSTHIQ"/>
<dbReference type="Pfam" id="PF03712">
    <property type="entry name" value="Cu2_monoox_C"/>
    <property type="match status" value="2"/>
</dbReference>
<feature type="domain" description="DOMON" evidence="13">
    <location>
        <begin position="48"/>
        <end position="161"/>
    </location>
</feature>
<dbReference type="InterPro" id="IPR045266">
    <property type="entry name" value="DOH_DOMON"/>
</dbReference>
<keyword evidence="6" id="KW-0560">Oxidoreductase</keyword>
<dbReference type="Proteomes" id="UP000005408">
    <property type="component" value="Unassembled WGS sequence"/>
</dbReference>
<dbReference type="PANTHER" id="PTHR10157:SF23">
    <property type="entry name" value="MOXD1 HOMOLOG 1"/>
    <property type="match status" value="1"/>
</dbReference>
<dbReference type="GO" id="GO:0006589">
    <property type="term" value="P:octopamine biosynthetic process"/>
    <property type="evidence" value="ECO:0007669"/>
    <property type="project" value="TreeGrafter"/>
</dbReference>
<dbReference type="GO" id="GO:0004500">
    <property type="term" value="F:dopamine beta-monooxygenase activity"/>
    <property type="evidence" value="ECO:0007669"/>
    <property type="project" value="InterPro"/>
</dbReference>
<dbReference type="Pfam" id="PF01082">
    <property type="entry name" value="Cu2_monooxygen"/>
    <property type="match status" value="2"/>
</dbReference>
<comment type="cofactor">
    <cofactor evidence="1">
        <name>Cu(2+)</name>
        <dbReference type="ChEBI" id="CHEBI:29036"/>
    </cofactor>
</comment>
<keyword evidence="4" id="KW-0479">Metal-binding</keyword>
<feature type="signal peptide" evidence="12">
    <location>
        <begin position="1"/>
        <end position="28"/>
    </location>
</feature>
<dbReference type="InterPro" id="IPR028460">
    <property type="entry name" value="Tbh/DBH"/>
</dbReference>
<dbReference type="OrthoDB" id="10003276at2759"/>
<evidence type="ECO:0000256" key="5">
    <source>
        <dbReference type="ARBA" id="ARBA00022729"/>
    </source>
</evidence>
<accession>A0A8W8LGY1</accession>
<evidence type="ECO:0000256" key="3">
    <source>
        <dbReference type="ARBA" id="ARBA00010676"/>
    </source>
</evidence>
<keyword evidence="9" id="KW-0472">Membrane</keyword>
<evidence type="ECO:0000256" key="8">
    <source>
        <dbReference type="ARBA" id="ARBA00023033"/>
    </source>
</evidence>
<evidence type="ECO:0000256" key="11">
    <source>
        <dbReference type="ARBA" id="ARBA00023180"/>
    </source>
</evidence>
<dbReference type="EnsemblMetazoa" id="G28176.13">
    <property type="protein sequence ID" value="G28176.13:cds"/>
    <property type="gene ID" value="G28176"/>
</dbReference>
<evidence type="ECO:0000256" key="4">
    <source>
        <dbReference type="ARBA" id="ARBA00022723"/>
    </source>
</evidence>
<dbReference type="GO" id="GO:0005507">
    <property type="term" value="F:copper ion binding"/>
    <property type="evidence" value="ECO:0007669"/>
    <property type="project" value="InterPro"/>
</dbReference>
<evidence type="ECO:0000313" key="14">
    <source>
        <dbReference type="EnsemblMetazoa" id="G28176.13:cds"/>
    </source>
</evidence>
<dbReference type="FunFam" id="2.60.120.310:FF:000004">
    <property type="entry name" value="DBH-like monooxygenase protein 1"/>
    <property type="match status" value="1"/>
</dbReference>
<evidence type="ECO:0000256" key="6">
    <source>
        <dbReference type="ARBA" id="ARBA00023002"/>
    </source>
</evidence>
<dbReference type="InterPro" id="IPR014784">
    <property type="entry name" value="Cu2_ascorb_mOase-like_C"/>
</dbReference>
<comment type="subcellular location">
    <subcellularLocation>
        <location evidence="2">Membrane</location>
    </subcellularLocation>
</comment>
<feature type="domain" description="DOMON" evidence="13">
    <location>
        <begin position="605"/>
        <end position="718"/>
    </location>
</feature>
<dbReference type="PRINTS" id="PR00767">
    <property type="entry name" value="DBMONOXGNASE"/>
</dbReference>
<reference evidence="14" key="1">
    <citation type="submission" date="2022-08" db="UniProtKB">
        <authorList>
            <consortium name="EnsemblMetazoa"/>
        </authorList>
    </citation>
    <scope>IDENTIFICATION</scope>
    <source>
        <strain evidence="14">05x7-T-G4-1.051#20</strain>
    </source>
</reference>
<dbReference type="InterPro" id="IPR008977">
    <property type="entry name" value="PHM/PNGase_F_dom_sf"/>
</dbReference>
<dbReference type="InterPro" id="IPR036939">
    <property type="entry name" value="Cu2_ascorb_mOase_N_sf"/>
</dbReference>
<dbReference type="PANTHER" id="PTHR10157">
    <property type="entry name" value="DOPAMINE BETA HYDROXYLASE RELATED"/>
    <property type="match status" value="1"/>
</dbReference>
<dbReference type="InterPro" id="IPR024548">
    <property type="entry name" value="Cu2_monoox_C"/>
</dbReference>
<dbReference type="AlphaFoldDB" id="A0A8W8LGY1"/>
<name>A0A8W8LGY1_MAGGI</name>
<dbReference type="Pfam" id="PF03351">
    <property type="entry name" value="DOMON"/>
    <property type="match status" value="2"/>
</dbReference>